<feature type="transmembrane region" description="Helical" evidence="7">
    <location>
        <begin position="850"/>
        <end position="872"/>
    </location>
</feature>
<evidence type="ECO:0000256" key="7">
    <source>
        <dbReference type="SAM" id="Phobius"/>
    </source>
</evidence>
<name>A0A163SJF9_9CELL</name>
<keyword evidence="5 7" id="KW-0472">Membrane</keyword>
<organism evidence="8 9">
    <name type="scientific">Oerskovia enterophila</name>
    <dbReference type="NCBI Taxonomy" id="43678"/>
    <lineage>
        <taxon>Bacteria</taxon>
        <taxon>Bacillati</taxon>
        <taxon>Actinomycetota</taxon>
        <taxon>Actinomycetes</taxon>
        <taxon>Micrococcales</taxon>
        <taxon>Cellulomonadaceae</taxon>
        <taxon>Oerskovia</taxon>
    </lineage>
</organism>
<keyword evidence="3 7" id="KW-0812">Transmembrane</keyword>
<feature type="transmembrane region" description="Helical" evidence="7">
    <location>
        <begin position="726"/>
        <end position="747"/>
    </location>
</feature>
<keyword evidence="2" id="KW-1003">Cell membrane</keyword>
<dbReference type="Pfam" id="PF03706">
    <property type="entry name" value="LPG_synthase_TM"/>
    <property type="match status" value="1"/>
</dbReference>
<feature type="transmembrane region" description="Helical" evidence="7">
    <location>
        <begin position="115"/>
        <end position="136"/>
    </location>
</feature>
<dbReference type="GO" id="GO:0005886">
    <property type="term" value="C:plasma membrane"/>
    <property type="evidence" value="ECO:0007669"/>
    <property type="project" value="UniProtKB-SubCell"/>
</dbReference>
<evidence type="ECO:0000256" key="6">
    <source>
        <dbReference type="SAM" id="MobiDB-lite"/>
    </source>
</evidence>
<protein>
    <recommendedName>
        <fullName evidence="10">Flippase-like domain-containing protein</fullName>
    </recommendedName>
</protein>
<dbReference type="InterPro" id="IPR022791">
    <property type="entry name" value="L-PG_synthase/AglD"/>
</dbReference>
<feature type="transmembrane region" description="Helical" evidence="7">
    <location>
        <begin position="800"/>
        <end position="821"/>
    </location>
</feature>
<evidence type="ECO:0000256" key="2">
    <source>
        <dbReference type="ARBA" id="ARBA00022475"/>
    </source>
</evidence>
<proteinExistence type="predicted"/>
<comment type="subcellular location">
    <subcellularLocation>
        <location evidence="1">Cell membrane</location>
        <topology evidence="1">Multi-pass membrane protein</topology>
    </subcellularLocation>
</comment>
<evidence type="ECO:0000256" key="4">
    <source>
        <dbReference type="ARBA" id="ARBA00022989"/>
    </source>
</evidence>
<dbReference type="PANTHER" id="PTHR39087:SF2">
    <property type="entry name" value="UPF0104 MEMBRANE PROTEIN MJ1595"/>
    <property type="match status" value="1"/>
</dbReference>
<sequence length="957" mass="100628">MSARAHDPAGPPATAEPRPQVHEVGSFETTEHEAPDPRSFRAFLATPRAVGDGTDPTVQIVDTPEARVRHPSDLVGIVLCALGVALVMFMSVYAHGTTAGVAEDVQGFSDLLARILFIPVAVLEGLVTLAIPTAVLIELGIRKLGRQVVESIAAAAIGMLLGIAMTYSVLTFGSADLIQGLSVRIRGEWQLSIPGYVAAISGLLTAAGPRTRRRTVAWSWNLLFIALGVVLITAQVSLPGAIITLLLGRIAGNAVRWVSGVRSERAYGPHLVDGVRRAGYSPTALVRVRDVSQPAELAEAAEDPITEVNADGEITGEVHVGVVRIAGTDEDSALTADARITGDHLSGALGDGVSEPAEAPSDPAAIALTRSGDNRVYAMFTEDGVRRDVVVLDGDRQVVGFITRFWRSLRLRGIEGRAAISLKAVAERTALLAYAARAAGVRTPRLLGVAEADDSMILVQEHAVGAVSLRDLPDDEVTDAVLTEAWHQIQLAHDAGLSHRALTSDVMLVSRGEPGGASTHPAGTGPGTGPASAAVDLRPEGVEAGPDDSEVKVWLTGWEQGDIASSELSRRMDLTQMVALLALRVGAQRAVASAVNVLPNEDIAAIGPLLQSIALPVSTREEMRANKELFKDLRAALVERLPETDVEPQRITRFGARTIITLTLTIVAVTVVVTTMNFQQIAEAVSQANPWWAVISFALGILTWFGAALTFVAFSPVKLPMIRATLTQMAGSFVALAAPAGIGPAALNLRMLTKRNVSTPMAVATVALVQVSQFVITILLLVVLSMTARSGGLIKLPSTTVLLAITGVALAVIATLLVPAVRRWVLAKIRPTVQQVWPRLSEMLSQPGRLALGFGGNIIMTLGYVLAFDAALAAFGQELALVDVAVIYLVGNAAGAAVPTPGGLGTIEIALTAGLTAAGIPPAIATSATILFRVATYWARIPIGWAAMRFLQRKGDL</sequence>
<dbReference type="Proteomes" id="UP000076447">
    <property type="component" value="Unassembled WGS sequence"/>
</dbReference>
<dbReference type="PATRIC" id="fig|43678.3.peg.848"/>
<evidence type="ECO:0000256" key="3">
    <source>
        <dbReference type="ARBA" id="ARBA00022692"/>
    </source>
</evidence>
<evidence type="ECO:0008006" key="10">
    <source>
        <dbReference type="Google" id="ProtNLM"/>
    </source>
</evidence>
<feature type="region of interest" description="Disordered" evidence="6">
    <location>
        <begin position="1"/>
        <end position="37"/>
    </location>
</feature>
<dbReference type="RefSeq" id="WP_068707277.1">
    <property type="nucleotide sequence ID" value="NZ_LRIE01000050.1"/>
</dbReference>
<comment type="caution">
    <text evidence="8">The sequence shown here is derived from an EMBL/GenBank/DDBJ whole genome shotgun (WGS) entry which is preliminary data.</text>
</comment>
<gene>
    <name evidence="8" type="ORF">OJAG_08100</name>
</gene>
<feature type="transmembrane region" description="Helical" evidence="7">
    <location>
        <begin position="148"/>
        <end position="169"/>
    </location>
</feature>
<feature type="transmembrane region" description="Helical" evidence="7">
    <location>
        <begin position="189"/>
        <end position="208"/>
    </location>
</feature>
<feature type="transmembrane region" description="Helical" evidence="7">
    <location>
        <begin position="215"/>
        <end position="234"/>
    </location>
</feature>
<dbReference type="AlphaFoldDB" id="A0A163SJF9"/>
<feature type="transmembrane region" description="Helical" evidence="7">
    <location>
        <begin position="767"/>
        <end position="788"/>
    </location>
</feature>
<accession>A0A163SJF9</accession>
<keyword evidence="4 7" id="KW-1133">Transmembrane helix</keyword>
<feature type="transmembrane region" description="Helical" evidence="7">
    <location>
        <begin position="691"/>
        <end position="714"/>
    </location>
</feature>
<reference evidence="8 9" key="1">
    <citation type="submission" date="2016-01" db="EMBL/GenBank/DDBJ databases">
        <title>Genome sequence of Oerskovia enterophila VJag, an agar and cellulose degrading bacterium.</title>
        <authorList>
            <person name="Poehlein A."/>
            <person name="Jag V."/>
            <person name="Bengelsdorf F."/>
            <person name="Duerre P."/>
            <person name="Daniel R."/>
        </authorList>
    </citation>
    <scope>NUCLEOTIDE SEQUENCE [LARGE SCALE GENOMIC DNA]</scope>
    <source>
        <strain evidence="8 9">VJag</strain>
    </source>
</reference>
<feature type="compositionally biased region" description="Low complexity" evidence="6">
    <location>
        <begin position="516"/>
        <end position="534"/>
    </location>
</feature>
<dbReference type="EMBL" id="LRIE01000050">
    <property type="protein sequence ID" value="KZM36489.1"/>
    <property type="molecule type" value="Genomic_DNA"/>
</dbReference>
<evidence type="ECO:0000313" key="9">
    <source>
        <dbReference type="Proteomes" id="UP000076447"/>
    </source>
</evidence>
<feature type="transmembrane region" description="Helical" evidence="7">
    <location>
        <begin position="74"/>
        <end position="95"/>
    </location>
</feature>
<evidence type="ECO:0000313" key="8">
    <source>
        <dbReference type="EMBL" id="KZM36489.1"/>
    </source>
</evidence>
<dbReference type="STRING" id="43678.OJAG_08100"/>
<evidence type="ECO:0000256" key="5">
    <source>
        <dbReference type="ARBA" id="ARBA00023136"/>
    </source>
</evidence>
<dbReference type="PANTHER" id="PTHR39087">
    <property type="entry name" value="UPF0104 MEMBRANE PROTEIN MJ1595"/>
    <property type="match status" value="1"/>
</dbReference>
<feature type="region of interest" description="Disordered" evidence="6">
    <location>
        <begin position="510"/>
        <end position="534"/>
    </location>
</feature>
<feature type="transmembrane region" description="Helical" evidence="7">
    <location>
        <begin position="909"/>
        <end position="932"/>
    </location>
</feature>
<feature type="transmembrane region" description="Helical" evidence="7">
    <location>
        <begin position="659"/>
        <end position="679"/>
    </location>
</feature>
<evidence type="ECO:0000256" key="1">
    <source>
        <dbReference type="ARBA" id="ARBA00004651"/>
    </source>
</evidence>
<dbReference type="NCBIfam" id="TIGR00374">
    <property type="entry name" value="flippase-like domain"/>
    <property type="match status" value="1"/>
</dbReference>